<keyword evidence="15" id="KW-0256">Endoplasmic reticulum</keyword>
<dbReference type="InterPro" id="IPR002049">
    <property type="entry name" value="LE_dom"/>
</dbReference>
<keyword evidence="14" id="KW-0221">Differentiation</keyword>
<dbReference type="InterPro" id="IPR051216">
    <property type="entry name" value="Teneurin"/>
</dbReference>
<dbReference type="InterPro" id="IPR043502">
    <property type="entry name" value="DNA/RNA_pol_sf"/>
</dbReference>
<feature type="transmembrane region" description="Helical" evidence="38">
    <location>
        <begin position="166"/>
        <end position="191"/>
    </location>
</feature>
<feature type="region of interest" description="Disordered" evidence="37">
    <location>
        <begin position="206"/>
        <end position="230"/>
    </location>
</feature>
<dbReference type="Pfam" id="PF09004">
    <property type="entry name" value="ALKBH8_N"/>
    <property type="match status" value="1"/>
</dbReference>
<evidence type="ECO:0000259" key="41">
    <source>
        <dbReference type="PROSITE" id="PS51361"/>
    </source>
</evidence>
<dbReference type="GO" id="GO:0005794">
    <property type="term" value="C:Golgi apparatus"/>
    <property type="evidence" value="ECO:0007669"/>
    <property type="project" value="UniProtKB-SubCell"/>
</dbReference>
<evidence type="ECO:0000256" key="8">
    <source>
        <dbReference type="ARBA" id="ARBA00022475"/>
    </source>
</evidence>
<dbReference type="PROSITE" id="PS00022">
    <property type="entry name" value="EGF_1"/>
    <property type="match status" value="4"/>
</dbReference>
<feature type="domain" description="Reverse transcriptase" evidence="40">
    <location>
        <begin position="1205"/>
        <end position="1439"/>
    </location>
</feature>
<dbReference type="CDD" id="cd00054">
    <property type="entry name" value="EGF_CA"/>
    <property type="match status" value="2"/>
</dbReference>
<keyword evidence="43" id="KW-1185">Reference proteome</keyword>
<dbReference type="GO" id="GO:0046982">
    <property type="term" value="F:protein heterodimerization activity"/>
    <property type="evidence" value="ECO:0007669"/>
    <property type="project" value="TreeGrafter"/>
</dbReference>
<evidence type="ECO:0000256" key="20">
    <source>
        <dbReference type="ARBA" id="ARBA00023034"/>
    </source>
</evidence>
<dbReference type="PANTHER" id="PTHR11219">
    <property type="entry name" value="TENEURIN AND N-ACETYLGLUCOSAMINE-1-PHOSPHODIESTER ALPHA-N-ACETYLGLUCOSAMINIDASE"/>
    <property type="match status" value="1"/>
</dbReference>
<evidence type="ECO:0000256" key="36">
    <source>
        <dbReference type="PROSITE-ProRule" id="PRU00076"/>
    </source>
</evidence>
<dbReference type="Pfam" id="PF23093">
    <property type="entry name" value="GBD_Tenm3"/>
    <property type="match status" value="1"/>
</dbReference>
<dbReference type="Pfam" id="PF24329">
    <property type="entry name" value="FN-plug_TEN1-4"/>
    <property type="match status" value="1"/>
</dbReference>
<dbReference type="PANTHER" id="PTHR11219:SF8">
    <property type="entry name" value="TENEURIN-2"/>
    <property type="match status" value="1"/>
</dbReference>
<dbReference type="GO" id="GO:0005509">
    <property type="term" value="F:calcium ion binding"/>
    <property type="evidence" value="ECO:0007669"/>
    <property type="project" value="InterPro"/>
</dbReference>
<dbReference type="InterPro" id="IPR011042">
    <property type="entry name" value="6-blade_b-propeller_TolB-like"/>
</dbReference>
<feature type="domain" description="EGF-like" evidence="39">
    <location>
        <begin position="589"/>
        <end position="624"/>
    </location>
</feature>
<feature type="domain" description="Teneurin N-terminal" evidence="41">
    <location>
        <begin position="107"/>
        <end position="166"/>
    </location>
</feature>
<dbReference type="SUPFAM" id="SSF101898">
    <property type="entry name" value="NHL repeat"/>
    <property type="match status" value="1"/>
</dbReference>
<dbReference type="FunFam" id="2.120.10.30:FF:000005">
    <property type="entry name" value="Teneurin transmembrane protein 4"/>
    <property type="match status" value="1"/>
</dbReference>
<evidence type="ECO:0000256" key="37">
    <source>
        <dbReference type="SAM" id="MobiDB-lite"/>
    </source>
</evidence>
<dbReference type="FunFam" id="2.60.120.260:FF:000176">
    <property type="entry name" value="Si:ch211-12m10.1"/>
    <property type="match status" value="1"/>
</dbReference>
<dbReference type="FunFam" id="2.10.25.10:FF:000021">
    <property type="entry name" value="Teneurin transmembrane protein 2"/>
    <property type="match status" value="1"/>
</dbReference>
<accession>A0AAE0UYM6</accession>
<evidence type="ECO:0000256" key="1">
    <source>
        <dbReference type="ARBA" id="ARBA00004240"/>
    </source>
</evidence>
<dbReference type="FunFam" id="2.10.25.10:FF:000016">
    <property type="entry name" value="Teneurin transmembrane protein 2"/>
    <property type="match status" value="1"/>
</dbReference>
<gene>
    <name evidence="42" type="ORF">QTP70_017556</name>
</gene>
<comment type="subcellular location">
    <subcellularLocation>
        <location evidence="4">Cell projection</location>
        <location evidence="4">Dendritic spine</location>
    </subcellularLocation>
    <subcellularLocation>
        <location evidence="3">Cell projection</location>
        <location evidence="3">Filopodium</location>
    </subcellularLocation>
    <subcellularLocation>
        <location evidence="6">Cell projection</location>
        <location evidence="6">Growth cone</location>
    </subcellularLocation>
    <subcellularLocation>
        <location evidence="1">Endoplasmic reticulum</location>
    </subcellularLocation>
    <subcellularLocation>
        <location evidence="5">Golgi apparatus</location>
    </subcellularLocation>
    <subcellularLocation>
        <location evidence="2">Nucleus</location>
        <location evidence="2">PML body</location>
    </subcellularLocation>
    <subcellularLocation>
        <location evidence="28">Postsynaptic cell membrane</location>
        <topology evidence="28">Single-pass membrane protein</topology>
    </subcellularLocation>
    <subcellularLocation>
        <location evidence="29">Presynaptic cell membrane</location>
        <topology evidence="29">Single-pass membrane protein</topology>
    </subcellularLocation>
</comment>
<dbReference type="Pfam" id="PF25021">
    <property type="entry name" value="TEN_NHL"/>
    <property type="match status" value="1"/>
</dbReference>
<dbReference type="GO" id="GO:0042734">
    <property type="term" value="C:presynaptic membrane"/>
    <property type="evidence" value="ECO:0007669"/>
    <property type="project" value="UniProtKB-SubCell"/>
</dbReference>
<dbReference type="GO" id="GO:0008168">
    <property type="term" value="F:methyltransferase activity"/>
    <property type="evidence" value="ECO:0007669"/>
    <property type="project" value="InterPro"/>
</dbReference>
<evidence type="ECO:0000256" key="18">
    <source>
        <dbReference type="ARBA" id="ARBA00023015"/>
    </source>
</evidence>
<keyword evidence="16" id="KW-0130">Cell adhesion</keyword>
<evidence type="ECO:0000256" key="26">
    <source>
        <dbReference type="ARBA" id="ARBA00023257"/>
    </source>
</evidence>
<dbReference type="InterPro" id="IPR015095">
    <property type="entry name" value="AlkB_hom8_N"/>
</dbReference>
<evidence type="ECO:0000259" key="39">
    <source>
        <dbReference type="PROSITE" id="PS50026"/>
    </source>
</evidence>
<proteinExistence type="inferred from homology"/>
<evidence type="ECO:0000256" key="4">
    <source>
        <dbReference type="ARBA" id="ARBA00004552"/>
    </source>
</evidence>
<evidence type="ECO:0000256" key="2">
    <source>
        <dbReference type="ARBA" id="ARBA00004322"/>
    </source>
</evidence>
<keyword evidence="25" id="KW-0539">Nucleus</keyword>
<dbReference type="GO" id="GO:0016605">
    <property type="term" value="C:PML body"/>
    <property type="evidence" value="ECO:0007669"/>
    <property type="project" value="UniProtKB-SubCell"/>
</dbReference>
<evidence type="ECO:0000313" key="43">
    <source>
        <dbReference type="Proteomes" id="UP001274896"/>
    </source>
</evidence>
<dbReference type="Gene3D" id="2.120.10.30">
    <property type="entry name" value="TolB, C-terminal domain"/>
    <property type="match status" value="1"/>
</dbReference>
<dbReference type="SUPFAM" id="SSF82171">
    <property type="entry name" value="DPP6 N-terminal domain-like"/>
    <property type="match status" value="1"/>
</dbReference>
<evidence type="ECO:0000256" key="23">
    <source>
        <dbReference type="ARBA" id="ARBA00023163"/>
    </source>
</evidence>
<dbReference type="InterPro" id="IPR000477">
    <property type="entry name" value="RT_dom"/>
</dbReference>
<dbReference type="Pfam" id="PF25023">
    <property type="entry name" value="TEN_YD-shell"/>
    <property type="match status" value="1"/>
</dbReference>
<dbReference type="InterPro" id="IPR006530">
    <property type="entry name" value="YD"/>
</dbReference>
<evidence type="ECO:0000313" key="42">
    <source>
        <dbReference type="EMBL" id="KAK3524046.1"/>
    </source>
</evidence>
<dbReference type="GO" id="GO:0007157">
    <property type="term" value="P:heterophilic cell-cell adhesion via plasma membrane cell adhesion molecules"/>
    <property type="evidence" value="ECO:0007669"/>
    <property type="project" value="TreeGrafter"/>
</dbReference>
<feature type="region of interest" description="Disordered" evidence="37">
    <location>
        <begin position="1"/>
        <end position="21"/>
    </location>
</feature>
<evidence type="ECO:0000256" key="9">
    <source>
        <dbReference type="ARBA" id="ARBA00022491"/>
    </source>
</evidence>
<comment type="caution">
    <text evidence="36">Lacks conserved residue(s) required for the propagation of feature annotation.</text>
</comment>
<feature type="domain" description="EGF-like" evidence="39">
    <location>
        <begin position="494"/>
        <end position="527"/>
    </location>
</feature>
<keyword evidence="17 38" id="KW-1133">Transmembrane helix</keyword>
<evidence type="ECO:0000256" key="19">
    <source>
        <dbReference type="ARBA" id="ARBA00023018"/>
    </source>
</evidence>
<dbReference type="Pfam" id="PF06484">
    <property type="entry name" value="Ten_N"/>
    <property type="match status" value="1"/>
</dbReference>
<dbReference type="InterPro" id="IPR057627">
    <property type="entry name" value="FN-plug_TEN1-4"/>
</dbReference>
<dbReference type="Gene3D" id="2.180.10.10">
    <property type="entry name" value="RHS repeat-associated core"/>
    <property type="match status" value="2"/>
</dbReference>
<evidence type="ECO:0000256" key="5">
    <source>
        <dbReference type="ARBA" id="ARBA00004555"/>
    </source>
</evidence>
<dbReference type="GO" id="GO:0042803">
    <property type="term" value="F:protein homodimerization activity"/>
    <property type="evidence" value="ECO:0007669"/>
    <property type="project" value="TreeGrafter"/>
</dbReference>
<evidence type="ECO:0000256" key="35">
    <source>
        <dbReference type="ARBA" id="ARBA00093288"/>
    </source>
</evidence>
<dbReference type="GO" id="GO:0007411">
    <property type="term" value="P:axon guidance"/>
    <property type="evidence" value="ECO:0007669"/>
    <property type="project" value="UniProtKB-ARBA"/>
</dbReference>
<dbReference type="FunFam" id="2.180.10.10:FF:000001">
    <property type="entry name" value="Teneurin transmembrane protein 4"/>
    <property type="match status" value="1"/>
</dbReference>
<evidence type="ECO:0000256" key="38">
    <source>
        <dbReference type="SAM" id="Phobius"/>
    </source>
</evidence>
<keyword evidence="18" id="KW-0805">Transcription regulation</keyword>
<dbReference type="PROSITE" id="PS50878">
    <property type="entry name" value="RT_POL"/>
    <property type="match status" value="1"/>
</dbReference>
<comment type="function">
    <text evidence="35">Involved in neural development, regulating the establishment of proper connectivity within the nervous system. Acts as a ligand of the ADGRL1 and ADGRL3 receptors that are expressed at the surface of adjacent cells. Promotes the formation of filopodia and enlarged growth cone in neuronal cells. Mediates axon guidance and homophilic and heterophilic cell-cell adhesion. May function as a cellular signal transducer.</text>
</comment>
<dbReference type="InterPro" id="IPR000742">
    <property type="entry name" value="EGF"/>
</dbReference>
<evidence type="ECO:0000256" key="16">
    <source>
        <dbReference type="ARBA" id="ARBA00022889"/>
    </source>
</evidence>
<organism evidence="42 43">
    <name type="scientific">Hemibagrus guttatus</name>
    <dbReference type="NCBI Taxonomy" id="175788"/>
    <lineage>
        <taxon>Eukaryota</taxon>
        <taxon>Metazoa</taxon>
        <taxon>Chordata</taxon>
        <taxon>Craniata</taxon>
        <taxon>Vertebrata</taxon>
        <taxon>Euteleostomi</taxon>
        <taxon>Actinopterygii</taxon>
        <taxon>Neopterygii</taxon>
        <taxon>Teleostei</taxon>
        <taxon>Ostariophysi</taxon>
        <taxon>Siluriformes</taxon>
        <taxon>Bagridae</taxon>
        <taxon>Hemibagrus</taxon>
    </lineage>
</organism>
<feature type="disulfide bond" evidence="36">
    <location>
        <begin position="614"/>
        <end position="623"/>
    </location>
</feature>
<dbReference type="InterPro" id="IPR057629">
    <property type="entry name" value="Teneurin1-4_GBD"/>
</dbReference>
<evidence type="ECO:0000256" key="13">
    <source>
        <dbReference type="ARBA" id="ARBA00022737"/>
    </source>
</evidence>
<dbReference type="InterPro" id="IPR022385">
    <property type="entry name" value="Rhs_assc_core"/>
</dbReference>
<dbReference type="GO" id="GO:0043197">
    <property type="term" value="C:dendritic spine"/>
    <property type="evidence" value="ECO:0007669"/>
    <property type="project" value="UniProtKB-SubCell"/>
</dbReference>
<evidence type="ECO:0000256" key="17">
    <source>
        <dbReference type="ARBA" id="ARBA00022989"/>
    </source>
</evidence>
<comment type="similarity">
    <text evidence="7">Belongs to the tenascin family. Teneurin subfamily.</text>
</comment>
<dbReference type="Gene3D" id="2.60.120.260">
    <property type="entry name" value="Galactose-binding domain-like"/>
    <property type="match status" value="1"/>
</dbReference>
<dbReference type="InterPro" id="IPR001881">
    <property type="entry name" value="EGF-like_Ca-bd_dom"/>
</dbReference>
<keyword evidence="20" id="KW-0333">Golgi apparatus</keyword>
<dbReference type="FunFam" id="2.10.25.10:FF:000474">
    <property type="entry name" value="Teneurin transmembrane protein 2"/>
    <property type="match status" value="1"/>
</dbReference>
<dbReference type="NCBIfam" id="TIGR01643">
    <property type="entry name" value="YD_repeat_2x"/>
    <property type="match status" value="2"/>
</dbReference>
<keyword evidence="26" id="KW-0628">Postsynaptic cell membrane</keyword>
<dbReference type="InterPro" id="IPR056822">
    <property type="entry name" value="TEN_NHL"/>
</dbReference>
<dbReference type="CDD" id="cd00055">
    <property type="entry name" value="EGF_Lam"/>
    <property type="match status" value="1"/>
</dbReference>
<keyword evidence="27" id="KW-0966">Cell projection</keyword>
<dbReference type="InterPro" id="IPR056820">
    <property type="entry name" value="TEN_TTR-like"/>
</dbReference>
<dbReference type="PROSITE" id="PS51361">
    <property type="entry name" value="TENEURIN_N"/>
    <property type="match status" value="1"/>
</dbReference>
<dbReference type="EMBL" id="JAUCMX010000014">
    <property type="protein sequence ID" value="KAK3524046.1"/>
    <property type="molecule type" value="Genomic_DNA"/>
</dbReference>
<evidence type="ECO:0000256" key="6">
    <source>
        <dbReference type="ARBA" id="ARBA00004624"/>
    </source>
</evidence>
<dbReference type="CDD" id="cd01650">
    <property type="entry name" value="RT_nLTR_like"/>
    <property type="match status" value="1"/>
</dbReference>
<dbReference type="Pfam" id="PF15636">
    <property type="entry name" value="Tox-GHH"/>
    <property type="match status" value="1"/>
</dbReference>
<evidence type="ECO:0000256" key="15">
    <source>
        <dbReference type="ARBA" id="ARBA00022824"/>
    </source>
</evidence>
<dbReference type="InterPro" id="IPR009471">
    <property type="entry name" value="Ten_N"/>
</dbReference>
<evidence type="ECO:0000256" key="30">
    <source>
        <dbReference type="ARBA" id="ARBA00057432"/>
    </source>
</evidence>
<feature type="compositionally biased region" description="Polar residues" evidence="37">
    <location>
        <begin position="64"/>
        <end position="85"/>
    </location>
</feature>
<feature type="disulfide bond" evidence="36">
    <location>
        <begin position="593"/>
        <end position="603"/>
    </location>
</feature>
<dbReference type="SMART" id="SM00181">
    <property type="entry name" value="EGF"/>
    <property type="match status" value="8"/>
</dbReference>
<dbReference type="Pfam" id="PF25020">
    <property type="entry name" value="TTR_TEN1-4"/>
    <property type="match status" value="1"/>
</dbReference>
<dbReference type="InterPro" id="IPR028916">
    <property type="entry name" value="Tox-GHH_dom"/>
</dbReference>
<dbReference type="Pfam" id="PF23538">
    <property type="entry name" value="Teneurin_ABD"/>
    <property type="match status" value="1"/>
</dbReference>
<dbReference type="GO" id="GO:0005783">
    <property type="term" value="C:endoplasmic reticulum"/>
    <property type="evidence" value="ECO:0007669"/>
    <property type="project" value="UniProtKB-SubCell"/>
</dbReference>
<dbReference type="GO" id="GO:0050839">
    <property type="term" value="F:cell adhesion molecule binding"/>
    <property type="evidence" value="ECO:0007669"/>
    <property type="project" value="TreeGrafter"/>
</dbReference>
<dbReference type="FunFam" id="2.10.25.10:FF:000026">
    <property type="entry name" value="Teneurin transmembrane protein 2"/>
    <property type="match status" value="1"/>
</dbReference>
<evidence type="ECO:0000256" key="32">
    <source>
        <dbReference type="ARBA" id="ARBA00077041"/>
    </source>
</evidence>
<evidence type="ECO:0000256" key="7">
    <source>
        <dbReference type="ARBA" id="ARBA00009385"/>
    </source>
</evidence>
<dbReference type="Gene3D" id="2.40.10.500">
    <property type="match status" value="1"/>
</dbReference>
<evidence type="ECO:0000256" key="3">
    <source>
        <dbReference type="ARBA" id="ARBA00004486"/>
    </source>
</evidence>
<reference evidence="42" key="1">
    <citation type="submission" date="2023-06" db="EMBL/GenBank/DDBJ databases">
        <title>Male Hemibagrus guttatus genome.</title>
        <authorList>
            <person name="Bian C."/>
        </authorList>
    </citation>
    <scope>NUCLEOTIDE SEQUENCE</scope>
    <source>
        <strain evidence="42">Male_cb2023</strain>
        <tissue evidence="42">Muscle</tissue>
    </source>
</reference>
<keyword evidence="22 36" id="KW-1015">Disulfide bond</keyword>
<dbReference type="GO" id="GO:0016706">
    <property type="term" value="F:2-oxoglutarate-dependent dioxygenase activity"/>
    <property type="evidence" value="ECO:0007669"/>
    <property type="project" value="InterPro"/>
</dbReference>
<keyword evidence="23" id="KW-0804">Transcription</keyword>
<dbReference type="SMART" id="SM00179">
    <property type="entry name" value="EGF_CA"/>
    <property type="match status" value="2"/>
</dbReference>
<dbReference type="Proteomes" id="UP001274896">
    <property type="component" value="Unassembled WGS sequence"/>
</dbReference>
<dbReference type="GO" id="GO:0030175">
    <property type="term" value="C:filopodium"/>
    <property type="evidence" value="ECO:0007669"/>
    <property type="project" value="UniProtKB-SubCell"/>
</dbReference>
<dbReference type="NCBIfam" id="TIGR03696">
    <property type="entry name" value="Rhs_assc_core"/>
    <property type="match status" value="1"/>
</dbReference>
<feature type="region of interest" description="Disordered" evidence="37">
    <location>
        <begin position="37"/>
        <end position="98"/>
    </location>
</feature>
<dbReference type="PROSITE" id="PS50026">
    <property type="entry name" value="EGF_3"/>
    <property type="match status" value="3"/>
</dbReference>
<evidence type="ECO:0000256" key="21">
    <source>
        <dbReference type="ARBA" id="ARBA00023136"/>
    </source>
</evidence>
<evidence type="ECO:0000256" key="11">
    <source>
        <dbReference type="ARBA" id="ARBA00022685"/>
    </source>
</evidence>
<dbReference type="Gene3D" id="2.10.25.10">
    <property type="entry name" value="Laminin"/>
    <property type="match status" value="7"/>
</dbReference>
<dbReference type="InterPro" id="IPR008969">
    <property type="entry name" value="CarboxyPept-like_regulatory"/>
</dbReference>
<dbReference type="PROSITE" id="PS01186">
    <property type="entry name" value="EGF_2"/>
    <property type="match status" value="3"/>
</dbReference>
<evidence type="ECO:0000256" key="25">
    <source>
        <dbReference type="ARBA" id="ARBA00023242"/>
    </source>
</evidence>
<dbReference type="GO" id="GO:0007165">
    <property type="term" value="P:signal transduction"/>
    <property type="evidence" value="ECO:0007669"/>
    <property type="project" value="InterPro"/>
</dbReference>
<keyword evidence="9" id="KW-0678">Repressor</keyword>
<keyword evidence="8" id="KW-1003">Cell membrane</keyword>
<comment type="caution">
    <text evidence="42">The sequence shown here is derived from an EMBL/GenBank/DDBJ whole genome shotgun (WGS) entry which is preliminary data.</text>
</comment>
<dbReference type="InterPro" id="IPR056823">
    <property type="entry name" value="TEN-like_YD-shell"/>
</dbReference>
<evidence type="ECO:0000256" key="28">
    <source>
        <dbReference type="ARBA" id="ARBA00037805"/>
    </source>
</evidence>
<dbReference type="SUPFAM" id="SSF56672">
    <property type="entry name" value="DNA/RNA polymerases"/>
    <property type="match status" value="1"/>
</dbReference>
<keyword evidence="21 38" id="KW-0472">Membrane</keyword>
<name>A0AAE0UYM6_9TELE</name>
<dbReference type="FunFam" id="2.10.25.10:FF:000013">
    <property type="entry name" value="Teneurin transmembrane protein 4"/>
    <property type="match status" value="1"/>
</dbReference>
<keyword evidence="19" id="KW-0770">Synapse</keyword>
<evidence type="ECO:0000256" key="12">
    <source>
        <dbReference type="ARBA" id="ARBA00022692"/>
    </source>
</evidence>
<evidence type="ECO:0000259" key="40">
    <source>
        <dbReference type="PROSITE" id="PS50878"/>
    </source>
</evidence>
<feature type="disulfide bond" evidence="36">
    <location>
        <begin position="517"/>
        <end position="526"/>
    </location>
</feature>
<keyword evidence="24" id="KW-0325">Glycoprotein</keyword>
<feature type="region of interest" description="Disordered" evidence="37">
    <location>
        <begin position="726"/>
        <end position="773"/>
    </location>
</feature>
<evidence type="ECO:0000256" key="10">
    <source>
        <dbReference type="ARBA" id="ARBA00022536"/>
    </source>
</evidence>
<dbReference type="SUPFAM" id="SSF49464">
    <property type="entry name" value="Carboxypeptidase regulatory domain-like"/>
    <property type="match status" value="1"/>
</dbReference>
<evidence type="ECO:0000256" key="27">
    <source>
        <dbReference type="ARBA" id="ARBA00023273"/>
    </source>
</evidence>
<protein>
    <recommendedName>
        <fullName evidence="31">Teneurin-2</fullName>
    </recommendedName>
    <alternativeName>
        <fullName evidence="33">Protein Odd Oz/ten-m homolog 2</fullName>
    </alternativeName>
    <alternativeName>
        <fullName evidence="32">Tenascin-M2</fullName>
    </alternativeName>
    <alternativeName>
        <fullName evidence="34">Teneurin transmembrane protein 2</fullName>
    </alternativeName>
</protein>
<keyword evidence="10 36" id="KW-0245">EGF-like domain</keyword>
<feature type="domain" description="EGF-like" evidence="39">
    <location>
        <begin position="460"/>
        <end position="492"/>
    </location>
</feature>
<keyword evidence="13" id="KW-0677">Repeat</keyword>
<dbReference type="Pfam" id="PF25024">
    <property type="entry name" value="EGF_TEN"/>
    <property type="match status" value="1"/>
</dbReference>
<dbReference type="GO" id="GO:0045211">
    <property type="term" value="C:postsynaptic membrane"/>
    <property type="evidence" value="ECO:0007669"/>
    <property type="project" value="UniProtKB-SubCell"/>
</dbReference>
<dbReference type="SUPFAM" id="SSF57196">
    <property type="entry name" value="EGF/Laminin"/>
    <property type="match status" value="1"/>
</dbReference>
<feature type="disulfide bond" evidence="36">
    <location>
        <begin position="482"/>
        <end position="491"/>
    </location>
</feature>
<evidence type="ECO:0000256" key="24">
    <source>
        <dbReference type="ARBA" id="ARBA00023180"/>
    </source>
</evidence>
<evidence type="ECO:0000256" key="31">
    <source>
        <dbReference type="ARBA" id="ARBA00068165"/>
    </source>
</evidence>
<keyword evidence="11" id="KW-0165">Cleavage on pair of basic residues</keyword>
<evidence type="ECO:0000256" key="33">
    <source>
        <dbReference type="ARBA" id="ARBA00081436"/>
    </source>
</evidence>
<evidence type="ECO:0000256" key="22">
    <source>
        <dbReference type="ARBA" id="ARBA00023157"/>
    </source>
</evidence>
<comment type="function">
    <text evidence="30">Induces gene transcription inhibition.</text>
</comment>
<keyword evidence="12 38" id="KW-0812">Transmembrane</keyword>
<dbReference type="FunFam" id="2.120.10.30:FF:000003">
    <property type="entry name" value="Teneurin transmembrane protein 2"/>
    <property type="match status" value="1"/>
</dbReference>
<sequence>MPLLDSGSPHAMLEPPAEDEFSPNSYLLRAQASNAAAAAAAGPSSHHSQTAPRAPLPPAHNHHQTSANSLNCSGHGSRRTLQSHVPTAAPADGPSTPDIISVSSSNRHFLFKTPSGSTPLFSSSSPGYPLTGGSVYSPPPRLLPRNTFSRSSFKLKKPSKYCSWKCAAMSAIVAAVLLAVLLSYFIALNLLGLNWRLKPTNGHLVSTGLSTGTPQHRRRSNSAPRGGRGPWLLRNSSINSGELEVGRRVSQEVPPGVFWRSLLHLRQAHFLKFNISLGKDALFGVYMRKGLPPSHAQYDYMERLDGKEKWSVVESPRERRSIQTVVQNEAIFVQYLDPGTWHLAFYNDGKEKEAVSFSTVALDSVQECPQNCHGNGECTSGVCHCFPGFHGMDCSKAACPVLCSGNGQYSKGVCVCYSGWKGLECDVPAAQCIDPECGGHGTCSHGTCTCAAGYRGENCEEVDCLDPTCSGHGTCISGQCLCKPGWTGPLCDVPRSQCPEQCHGHGVYSADTGLCTCEPNWMGPDCSTEVCSADCGSHGVCVGGVCHCEEGWAGAGCDQRLCNPLCVKHGTCRDGKCQCEQGWNGEHCTIDGCPGLCNGNGQCIMGQNSWRCECHTGWRGTGCSVAMEIACNDNKDNEGDGLIDCMDPDCCSQSPCVSNPLCRGSRDPLQIIQQSQSAGKHVSSFYDRIKVLVGRDSTHIIQGSNPFNARHFLQLFRRDPEAFPGQPRDIVSPACPGSSPGPPPGGACPEHLSRETSRRHPKQMPKPPQLPPFNVEEQRLYSELLLGDIAPYAISKGAPCHPTEEAHFGCLYPGSYPFSHDPELMTIGIAAATGTRDLMATAPDGCINNGGGEHGPLRLNVPNLPRDLVETLPEAVTSTEVQQQDTTRVQIRGAVPPNQDILITMAPQMAASVDELLDIRQNTPHNILPVFNYSDVLLDIVVGGAVALFKCFKKRKRGKRAGALVKLRQRGFRTVLPSIHLANLRSLPNKMDELLLLSRTNKDFSNSAALCFTESWLNDAIPDSALNLPGFQLFRADRVAESAGKSRGGGTCFYINERWCTDVTVLKKMCCPDLEAFFINCKPFYSPREFSSFILHISCPTRDKNILDHCYTTIKDAYRSVPRAALGLSDHCLAKEDAFRNGDRVLYNQARNTLNKEIRVAKRSYAKKLENQFSANDPASPLTPPATPLSPPPALRISEDDIFNRSLELCEVPACFKRSTIIPIPKKPKITGLNDYRPVALTSVVMKSFERLVLAYLKNITGPLLDPLQFAYRANSSAFNTIIPTLLQTKLTQLSVPSSICQWITSFLTDRHQLVKLGKFKSNSRTTSTGAPQGCVLSPLLFSLYTNDCTSTDPSIKLLKFADDTTVIGLIQDGDESAYRQEIEQLAAWCSRNNLELNTLKTVEMIVDFRRNTPALPPLTIMNSTVPTVASFRFLGTTISQDLKWDTHIDATIKKAQQRLYFLRQLRKFNLPQELLIHFYSAVIDLASLIRGQVLTSDGTPLVGVNVSFVNYPQYGYTMTRQDGMFDLVANGGSSLTLRFERAPFLKQERTVWLPWNRFYAMDTLVMKTQEISIPGCDMSGFVRHDPVLVPSPLSSFFSSNPTDKHIIPESQVLHEQVEIPGTSLNLCYLSSRASGYHALLKVTMTTAQVPVSLAKVHLMVAMEGHLFQKWFHASPNLAYTYIWDKTDAYRQRVYGLAEAVVSVGYEYETCPSQILWEKRTAMLQGYELTPSNLGGWSLDKHHTLNIRHGILHKGSGENVFISEQQPPVISSIMGNGRRRSISCPSCSGLAEGNKLLAPVALACDGEGNLYVGDLNFVRRVYPSLNTTTILELRNSLSHKYYLAVDPVSGALFLSDTNSRQIYRVRSLSSSRPFMANTQVVAGTGEQCVPFDEARCGDGGRAVEATLMSPRGIAVDKNGLMYFVDATMIRKVDQNGIISTLIKTNDLTAVRPLSCDTSMDVSQVRLEWPTDLAVNPMDNSLYVLENNVVLRITENQQVSIVAGRPMHCQVPGIDYSLSRLAIHSALESATAIAVSHSGVLYIAESDEKKINRVRQVSADGEISLLAGATSECDCKNDVNCNCYSGDDSYAADANLNAPASMAVSPDGTLYIADLNNIRVRAVRINRPGLNAIGQYELGSALEQELYVFTEDGLHRQTLSLITGLPLYNFSYGVDGELVSITDSSNNTLKIRREAGGVVRLLLLPENQVVTLGMDASGNLRSVSALNQDVALLTYTTNTELLASKADESGWTIFYNYDGEGRLTNVSYPTGMVTSLHREMEQSINIDMQSSNRDDDITIITNLSSVEASYTVLQDQVRNSYQMYYNGTLRVSYANGMGLSFHTEPHILAGSVTPTIGRRNISLPTDSGLNSIEWRMRKELTKGKITVFGRKLRAHGRNLLSIDYDRNTRTEKVYDDHRKFTLRIIYDAQGRPATWLPSSSLALVNVSYSATGRLVGLQRGSMSEKSEFDTFGRILSRTFVDGKVWSFSYVDKSMVLLLQQSQKQYVFDFDSSGGLTAVTMPSMARHTMSTHVSVGYIRNIYNPPESNATVIHDFTEDGRPRATFYLGTGRRVLYKYGKLAKLSEVLYDSTAVTFGYDETAGVLKMVNLQSGGFSCTIRYRKLGPLVDKQMYRFSEEGMVNARFDYTYHDSSFRVASIKPVIGETPLPVDLYRYDEISGKVEHFGKFGIIYYDINQIITTAVMTLSKHFDAHGRIKEVQYEIFRSLMYWMTVQYDSMGRVIKRELKIGPYANTTQYRYEYDGDGQLVGVKVNDWSMWRYSYDLNGNLHLLNPGNSARLLPLRYDLRDRITRLGDMQYRLDEDGFLSQRGSDFFEYNSKGLLERAYSRTADGWSVQYRYDGLGRRVSRRTSTGEHQQYFYADLNHPSRVSHIYNHSKAEITSFYYDLQGHLFAMEVNGGEEYYIASDNTGTPLAVFSSNGQMVKQLLYTAYGEIYHDSNPDFQLVFGFHGGLYDPLTKLVHFTQKDYDVLAGRWTSPDHTLWARIGREPAPFNLYMFKNNNPLSDMIDVKNYVTDVKSWLVMFGFQLSNIIPGFPRHPLYFVDPPYELLASQDCDSAQLFTGVQHSVERHNKAFMALEGRQLNKQWRVRRDKPGYWFGTSTPVVRKGMMLAIREGHVLASVTSAASEGSRKIAQVLTGAIYLEGMHYTIERHDWHFFVKLGLPDGDLLALGISGGHRTLENGINVTVSGRSRRGVTMEIHMPALVFSVRYGLGVELLENERDRVQEQAQQRAVARAWAMEQQQVQEGRDVSRAWSESEKQQLLAVGKVPGYEGYYILPVEQYPELADSRANIQFLKQNEMGKR</sequence>
<dbReference type="GO" id="GO:0030426">
    <property type="term" value="C:growth cone"/>
    <property type="evidence" value="ECO:0007669"/>
    <property type="project" value="UniProtKB-SubCell"/>
</dbReference>
<evidence type="ECO:0000256" key="29">
    <source>
        <dbReference type="ARBA" id="ARBA00046300"/>
    </source>
</evidence>
<evidence type="ECO:0000256" key="34">
    <source>
        <dbReference type="ARBA" id="ARBA00083964"/>
    </source>
</evidence>
<evidence type="ECO:0000256" key="14">
    <source>
        <dbReference type="ARBA" id="ARBA00022782"/>
    </source>
</evidence>
<dbReference type="Pfam" id="PF00078">
    <property type="entry name" value="RVT_1"/>
    <property type="match status" value="1"/>
</dbReference>